<gene>
    <name evidence="1" type="ORF">BACCAP_02629</name>
</gene>
<evidence type="ECO:0000313" key="1">
    <source>
        <dbReference type="EMBL" id="EDM99572.1"/>
    </source>
</evidence>
<comment type="caution">
    <text evidence="1">The sequence shown here is derived from an EMBL/GenBank/DDBJ whole genome shotgun (WGS) entry which is preliminary data.</text>
</comment>
<dbReference type="Proteomes" id="UP000003639">
    <property type="component" value="Unassembled WGS sequence"/>
</dbReference>
<evidence type="ECO:0000313" key="2">
    <source>
        <dbReference type="Proteomes" id="UP000003639"/>
    </source>
</evidence>
<reference evidence="1 2" key="2">
    <citation type="submission" date="2007-06" db="EMBL/GenBank/DDBJ databases">
        <title>Draft genome sequence of Pseudoflavonifractor capillosus ATCC 29799.</title>
        <authorList>
            <person name="Sudarsanam P."/>
            <person name="Ley R."/>
            <person name="Guruge J."/>
            <person name="Turnbaugh P.J."/>
            <person name="Mahowald M."/>
            <person name="Liep D."/>
            <person name="Gordon J."/>
        </authorList>
    </citation>
    <scope>NUCLEOTIDE SEQUENCE [LARGE SCALE GENOMIC DNA]</scope>
    <source>
        <strain evidence="1 2">ATCC 29799</strain>
    </source>
</reference>
<protein>
    <submittedName>
        <fullName evidence="1">Uncharacterized protein</fullName>
    </submittedName>
</protein>
<accession>A6NWN6</accession>
<proteinExistence type="predicted"/>
<dbReference type="EMBL" id="AAXG02000016">
    <property type="protein sequence ID" value="EDM99572.1"/>
    <property type="molecule type" value="Genomic_DNA"/>
</dbReference>
<keyword evidence="2" id="KW-1185">Reference proteome</keyword>
<sequence>MKRFSRLRKAGEVPKTIMHRRRDIRHCNLSLAQLL</sequence>
<reference evidence="1 2" key="1">
    <citation type="submission" date="2007-04" db="EMBL/GenBank/DDBJ databases">
        <authorList>
            <person name="Fulton L."/>
            <person name="Clifton S."/>
            <person name="Fulton B."/>
            <person name="Xu J."/>
            <person name="Minx P."/>
            <person name="Pepin K.H."/>
            <person name="Johnson M."/>
            <person name="Thiruvilangam P."/>
            <person name="Bhonagiri V."/>
            <person name="Nash W.E."/>
            <person name="Mardis E.R."/>
            <person name="Wilson R.K."/>
        </authorList>
    </citation>
    <scope>NUCLEOTIDE SEQUENCE [LARGE SCALE GENOMIC DNA]</scope>
    <source>
        <strain evidence="1 2">ATCC 29799</strain>
    </source>
</reference>
<organism evidence="1 2">
    <name type="scientific">Pseudoflavonifractor capillosus ATCC 29799</name>
    <dbReference type="NCBI Taxonomy" id="411467"/>
    <lineage>
        <taxon>Bacteria</taxon>
        <taxon>Bacillati</taxon>
        <taxon>Bacillota</taxon>
        <taxon>Clostridia</taxon>
        <taxon>Eubacteriales</taxon>
        <taxon>Oscillospiraceae</taxon>
        <taxon>Pseudoflavonifractor</taxon>
    </lineage>
</organism>
<name>A6NWN6_9FIRM</name>
<dbReference type="AlphaFoldDB" id="A6NWN6"/>